<evidence type="ECO:0000313" key="3">
    <source>
        <dbReference type="Proteomes" id="UP000183275"/>
    </source>
</evidence>
<sequence>MSAIIGLLFNIVTYPGMLLNGIVQNHYVRKYSVPVDRLDAEALEEMDDDELEDALEGRDVELGGDESGEVAVDFYDIDDYRSAFAVTLMPFFICSAVAFAAFILSVPLLEGDVRFWWVPVWLGAAVGSHTFPNAVATDALWEQSQSTPSPLKLVGYPLVAVSKVVNLLRFLWIDLVYALALFLAAKQLVVLLIL</sequence>
<evidence type="ECO:0000256" key="1">
    <source>
        <dbReference type="SAM" id="Phobius"/>
    </source>
</evidence>
<proteinExistence type="predicted"/>
<feature type="transmembrane region" description="Helical" evidence="1">
    <location>
        <begin position="83"/>
        <end position="109"/>
    </location>
</feature>
<dbReference type="eggNOG" id="arCOG00607">
    <property type="taxonomic scope" value="Archaea"/>
</dbReference>
<protein>
    <submittedName>
        <fullName evidence="2">Uncharacterized protein</fullName>
    </submittedName>
</protein>
<keyword evidence="1" id="KW-1133">Transmembrane helix</keyword>
<dbReference type="RefSeq" id="WP_241471316.1">
    <property type="nucleotide sequence ID" value="NZ_FOIS01000004.1"/>
</dbReference>
<keyword evidence="3" id="KW-1185">Reference proteome</keyword>
<evidence type="ECO:0000313" key="2">
    <source>
        <dbReference type="EMBL" id="SEW21351.1"/>
    </source>
</evidence>
<keyword evidence="1" id="KW-0812">Transmembrane</keyword>
<accession>A0A1I0Q3H8</accession>
<dbReference type="AlphaFoldDB" id="A0A1I0Q3H8"/>
<dbReference type="STRING" id="1202768.SAMN05216285_3011"/>
<gene>
    <name evidence="2" type="ORF">SAMN05216285_3011</name>
</gene>
<name>A0A1I0Q3H8_9EURY</name>
<dbReference type="EMBL" id="FOIS01000004">
    <property type="protein sequence ID" value="SEW21351.1"/>
    <property type="molecule type" value="Genomic_DNA"/>
</dbReference>
<reference evidence="3" key="1">
    <citation type="submission" date="2016-10" db="EMBL/GenBank/DDBJ databases">
        <authorList>
            <person name="Varghese N."/>
        </authorList>
    </citation>
    <scope>NUCLEOTIDE SEQUENCE [LARGE SCALE GENOMIC DNA]</scope>
    <source>
        <strain evidence="3">CGMCC 1.12284</strain>
    </source>
</reference>
<keyword evidence="1" id="KW-0472">Membrane</keyword>
<organism evidence="2 3">
    <name type="scientific">Natrinema salifodinae</name>
    <dbReference type="NCBI Taxonomy" id="1202768"/>
    <lineage>
        <taxon>Archaea</taxon>
        <taxon>Methanobacteriati</taxon>
        <taxon>Methanobacteriota</taxon>
        <taxon>Stenosarchaea group</taxon>
        <taxon>Halobacteria</taxon>
        <taxon>Halobacteriales</taxon>
        <taxon>Natrialbaceae</taxon>
        <taxon>Natrinema</taxon>
    </lineage>
</organism>
<feature type="transmembrane region" description="Helical" evidence="1">
    <location>
        <begin position="170"/>
        <end position="193"/>
    </location>
</feature>
<dbReference type="Proteomes" id="UP000183275">
    <property type="component" value="Unassembled WGS sequence"/>
</dbReference>